<evidence type="ECO:0000313" key="11">
    <source>
        <dbReference type="EMBL" id="CAD8585265.1"/>
    </source>
</evidence>
<comment type="similarity">
    <text evidence="9">Belongs to the PP2C family.</text>
</comment>
<evidence type="ECO:0000256" key="6">
    <source>
        <dbReference type="ARBA" id="ARBA00022842"/>
    </source>
</evidence>
<keyword evidence="7 9" id="KW-0904">Protein phosphatase</keyword>
<keyword evidence="6" id="KW-0460">Magnesium</keyword>
<evidence type="ECO:0000256" key="2">
    <source>
        <dbReference type="ARBA" id="ARBA00001946"/>
    </source>
</evidence>
<dbReference type="PANTHER" id="PTHR13832:SF840">
    <property type="entry name" value="PROTEIN PHOSPHATASE 2C 60-RELATED"/>
    <property type="match status" value="1"/>
</dbReference>
<evidence type="ECO:0000256" key="5">
    <source>
        <dbReference type="ARBA" id="ARBA00022801"/>
    </source>
</evidence>
<comment type="cofactor">
    <cofactor evidence="1">
        <name>Mn(2+)</name>
        <dbReference type="ChEBI" id="CHEBI:29035"/>
    </cofactor>
</comment>
<evidence type="ECO:0000259" key="10">
    <source>
        <dbReference type="PROSITE" id="PS51746"/>
    </source>
</evidence>
<keyword evidence="8" id="KW-0464">Manganese</keyword>
<evidence type="ECO:0000256" key="3">
    <source>
        <dbReference type="ARBA" id="ARBA00013081"/>
    </source>
</evidence>
<feature type="domain" description="PPM-type phosphatase" evidence="10">
    <location>
        <begin position="23"/>
        <end position="334"/>
    </location>
</feature>
<dbReference type="InterPro" id="IPR015655">
    <property type="entry name" value="PP2C"/>
</dbReference>
<dbReference type="InterPro" id="IPR036457">
    <property type="entry name" value="PPM-type-like_dom_sf"/>
</dbReference>
<proteinExistence type="inferred from homology"/>
<reference evidence="11" key="1">
    <citation type="submission" date="2021-01" db="EMBL/GenBank/DDBJ databases">
        <authorList>
            <person name="Corre E."/>
            <person name="Pelletier E."/>
            <person name="Niang G."/>
            <person name="Scheremetjew M."/>
            <person name="Finn R."/>
            <person name="Kale V."/>
            <person name="Holt S."/>
            <person name="Cochrane G."/>
            <person name="Meng A."/>
            <person name="Brown T."/>
            <person name="Cohen L."/>
        </authorList>
    </citation>
    <scope>NUCLEOTIDE SEQUENCE</scope>
    <source>
        <strain evidence="11">CCMP494</strain>
    </source>
</reference>
<dbReference type="Pfam" id="PF00481">
    <property type="entry name" value="PP2C"/>
    <property type="match status" value="2"/>
</dbReference>
<dbReference type="EC" id="3.1.3.16" evidence="3"/>
<keyword evidence="4" id="KW-0479">Metal-binding</keyword>
<comment type="cofactor">
    <cofactor evidence="2">
        <name>Mg(2+)</name>
        <dbReference type="ChEBI" id="CHEBI:18420"/>
    </cofactor>
</comment>
<dbReference type="Gene3D" id="3.60.40.10">
    <property type="entry name" value="PPM-type phosphatase domain"/>
    <property type="match status" value="1"/>
</dbReference>
<dbReference type="PROSITE" id="PS51746">
    <property type="entry name" value="PPM_2"/>
    <property type="match status" value="1"/>
</dbReference>
<protein>
    <recommendedName>
        <fullName evidence="3">protein-serine/threonine phosphatase</fullName>
        <ecNumber evidence="3">3.1.3.16</ecNumber>
    </recommendedName>
</protein>
<gene>
    <name evidence="11" type="ORF">MSP1404_LOCUS4903</name>
</gene>
<dbReference type="EMBL" id="HBEV01006412">
    <property type="protein sequence ID" value="CAD8585265.1"/>
    <property type="molecule type" value="Transcribed_RNA"/>
</dbReference>
<evidence type="ECO:0000256" key="9">
    <source>
        <dbReference type="RuleBase" id="RU003465"/>
    </source>
</evidence>
<dbReference type="CDD" id="cd00143">
    <property type="entry name" value="PP2Cc"/>
    <property type="match status" value="1"/>
</dbReference>
<name>A0A7S0KL31_MICPS</name>
<evidence type="ECO:0000256" key="4">
    <source>
        <dbReference type="ARBA" id="ARBA00022723"/>
    </source>
</evidence>
<sequence>MGAYLSQPITDKESTDGEDAKFKYGTTAMQGWRTNMEDAHSTVLGLDEDTAFFGVYDGHGGKEVAVYISRHLHEVFKECESYKRGDIPQGLIDAFLAMDTNMLDVSGKDELNELAGKSDGGRGGGDLSSKMRQAILARARANGDDIDFEDDLDDEGPWEGPQAGSTCVVAVVRGDKLVVANAGDSRAVLSRRGEAVALSRDHKPMDDDERARIVNAGGFVQEGRVNGSLALSRAIGDLEYKQSKNLPAKDQIVTAYPEIRECVIEPGDEFMVIACDGIWDVLTSQQCVDYVRARLDADVQLSRICEELADECMAPDTKGSGIGCDNMSVVIVLLKDTAFVPGADGKPTLRPRSAF</sequence>
<dbReference type="GO" id="GO:0046872">
    <property type="term" value="F:metal ion binding"/>
    <property type="evidence" value="ECO:0007669"/>
    <property type="project" value="UniProtKB-KW"/>
</dbReference>
<dbReference type="GO" id="GO:0004722">
    <property type="term" value="F:protein serine/threonine phosphatase activity"/>
    <property type="evidence" value="ECO:0007669"/>
    <property type="project" value="UniProtKB-EC"/>
</dbReference>
<keyword evidence="5 9" id="KW-0378">Hydrolase</keyword>
<dbReference type="AlphaFoldDB" id="A0A7S0KL31"/>
<dbReference type="InterPro" id="IPR000222">
    <property type="entry name" value="PP2C_BS"/>
</dbReference>
<organism evidence="11">
    <name type="scientific">Micromonas pusilla</name>
    <name type="common">Picoplanktonic green alga</name>
    <name type="synonym">Chromulina pusilla</name>
    <dbReference type="NCBI Taxonomy" id="38833"/>
    <lineage>
        <taxon>Eukaryota</taxon>
        <taxon>Viridiplantae</taxon>
        <taxon>Chlorophyta</taxon>
        <taxon>Mamiellophyceae</taxon>
        <taxon>Mamiellales</taxon>
        <taxon>Mamiellaceae</taxon>
        <taxon>Micromonas</taxon>
    </lineage>
</organism>
<evidence type="ECO:0000256" key="8">
    <source>
        <dbReference type="ARBA" id="ARBA00023211"/>
    </source>
</evidence>
<dbReference type="PROSITE" id="PS01032">
    <property type="entry name" value="PPM_1"/>
    <property type="match status" value="1"/>
</dbReference>
<dbReference type="SUPFAM" id="SSF81606">
    <property type="entry name" value="PP2C-like"/>
    <property type="match status" value="1"/>
</dbReference>
<accession>A0A7S0KL31</accession>
<dbReference type="PANTHER" id="PTHR13832">
    <property type="entry name" value="PROTEIN PHOSPHATASE 2C"/>
    <property type="match status" value="1"/>
</dbReference>
<dbReference type="SMART" id="SM00332">
    <property type="entry name" value="PP2Cc"/>
    <property type="match status" value="1"/>
</dbReference>
<dbReference type="InterPro" id="IPR001932">
    <property type="entry name" value="PPM-type_phosphatase-like_dom"/>
</dbReference>
<evidence type="ECO:0000256" key="7">
    <source>
        <dbReference type="ARBA" id="ARBA00022912"/>
    </source>
</evidence>
<evidence type="ECO:0000256" key="1">
    <source>
        <dbReference type="ARBA" id="ARBA00001936"/>
    </source>
</evidence>